<evidence type="ECO:0000313" key="3">
    <source>
        <dbReference type="EMBL" id="QJR34312.1"/>
    </source>
</evidence>
<dbReference type="AlphaFoldDB" id="A0A6M4IMR7"/>
<keyword evidence="2" id="KW-0732">Signal</keyword>
<sequence>MTSRVSPRVIAASILFVLATTRVVSPLTAQDSTKQAQVRATKPAGSTLKPDSGPKYAYPATGTSAAARALAGKPVPVWPVPGPAPLPGSVLPAKRIIAYYGNPFSKRMGVLGEYPKPEMLAMLDREVAAWTKADPSTPVQPALHLITTVAQGDAGKDGKYRMRHGDALTEKVYGWAKERNALLFLDVQVGLSTIQEELPRLESWLSKRDVHFGMDPEFAMKNGTKPGRKIGSYDAADVNWAIDYLAKLVTEKKLPPKILVVHRFTKPMLTNATKIKRDPRVQVVMHMDGWGPPSLKRDSYAAYVYAEPVQFAGFKLFYKNDRRSGSTMMTPRDLLALTPRPLYIQYQ</sequence>
<evidence type="ECO:0000256" key="2">
    <source>
        <dbReference type="SAM" id="SignalP"/>
    </source>
</evidence>
<evidence type="ECO:0000313" key="4">
    <source>
        <dbReference type="Proteomes" id="UP000500938"/>
    </source>
</evidence>
<evidence type="ECO:0008006" key="5">
    <source>
        <dbReference type="Google" id="ProtNLM"/>
    </source>
</evidence>
<feature type="region of interest" description="Disordered" evidence="1">
    <location>
        <begin position="35"/>
        <end position="55"/>
    </location>
</feature>
<reference evidence="3 4" key="1">
    <citation type="submission" date="2020-05" db="EMBL/GenBank/DDBJ databases">
        <title>Complete genome sequence of Gemmatimonas greenlandica TET16.</title>
        <authorList>
            <person name="Zeng Y."/>
        </authorList>
    </citation>
    <scope>NUCLEOTIDE SEQUENCE [LARGE SCALE GENOMIC DNA]</scope>
    <source>
        <strain evidence="3 4">TET16</strain>
    </source>
</reference>
<keyword evidence="4" id="KW-1185">Reference proteome</keyword>
<dbReference type="EMBL" id="CP053085">
    <property type="protein sequence ID" value="QJR34312.1"/>
    <property type="molecule type" value="Genomic_DNA"/>
</dbReference>
<feature type="signal peptide" evidence="2">
    <location>
        <begin position="1"/>
        <end position="29"/>
    </location>
</feature>
<accession>A0A6M4IMR7</accession>
<dbReference type="Proteomes" id="UP000500938">
    <property type="component" value="Chromosome"/>
</dbReference>
<organism evidence="3 4">
    <name type="scientific">Gemmatimonas groenlandica</name>
    <dbReference type="NCBI Taxonomy" id="2732249"/>
    <lineage>
        <taxon>Bacteria</taxon>
        <taxon>Pseudomonadati</taxon>
        <taxon>Gemmatimonadota</taxon>
        <taxon>Gemmatimonadia</taxon>
        <taxon>Gemmatimonadales</taxon>
        <taxon>Gemmatimonadaceae</taxon>
        <taxon>Gemmatimonas</taxon>
    </lineage>
</organism>
<dbReference type="KEGG" id="ggr:HKW67_01630"/>
<protein>
    <recommendedName>
        <fullName evidence="5">Lipoprotein</fullName>
    </recommendedName>
</protein>
<gene>
    <name evidence="3" type="ORF">HKW67_01630</name>
</gene>
<feature type="chain" id="PRO_5026812971" description="Lipoprotein" evidence="2">
    <location>
        <begin position="30"/>
        <end position="347"/>
    </location>
</feature>
<dbReference type="RefSeq" id="WP_171223738.1">
    <property type="nucleotide sequence ID" value="NZ_CP053085.1"/>
</dbReference>
<evidence type="ECO:0000256" key="1">
    <source>
        <dbReference type="SAM" id="MobiDB-lite"/>
    </source>
</evidence>
<proteinExistence type="predicted"/>
<name>A0A6M4IMR7_9BACT</name>